<dbReference type="InterPro" id="IPR006626">
    <property type="entry name" value="PbH1"/>
</dbReference>
<dbReference type="SUPFAM" id="SSF51126">
    <property type="entry name" value="Pectin lyase-like"/>
    <property type="match status" value="1"/>
</dbReference>
<dbReference type="InterPro" id="IPR011050">
    <property type="entry name" value="Pectin_lyase_fold/virulence"/>
</dbReference>
<organism evidence="3 4">
    <name type="scientific">Salinithrix halophila</name>
    <dbReference type="NCBI Taxonomy" id="1485204"/>
    <lineage>
        <taxon>Bacteria</taxon>
        <taxon>Bacillati</taxon>
        <taxon>Bacillota</taxon>
        <taxon>Bacilli</taxon>
        <taxon>Bacillales</taxon>
        <taxon>Thermoactinomycetaceae</taxon>
        <taxon>Salinithrix</taxon>
    </lineage>
</organism>
<accession>A0ABV8JAH3</accession>
<keyword evidence="4" id="KW-1185">Reference proteome</keyword>
<dbReference type="RefSeq" id="WP_380702193.1">
    <property type="nucleotide sequence ID" value="NZ_JBHSAP010000007.1"/>
</dbReference>
<evidence type="ECO:0000313" key="3">
    <source>
        <dbReference type="EMBL" id="MFC4075868.1"/>
    </source>
</evidence>
<dbReference type="NCBIfam" id="TIGR03804">
    <property type="entry name" value="para_beta_helix"/>
    <property type="match status" value="1"/>
</dbReference>
<dbReference type="EMBL" id="JBHSAP010000007">
    <property type="protein sequence ID" value="MFC4075868.1"/>
    <property type="molecule type" value="Genomic_DNA"/>
</dbReference>
<evidence type="ECO:0000313" key="4">
    <source>
        <dbReference type="Proteomes" id="UP001595843"/>
    </source>
</evidence>
<dbReference type="InterPro" id="IPR007742">
    <property type="entry name" value="NosD_dom"/>
</dbReference>
<dbReference type="InterPro" id="IPR022441">
    <property type="entry name" value="Para_beta_helix_rpt-2"/>
</dbReference>
<feature type="domain" description="Periplasmic copper-binding protein NosD beta helix" evidence="1">
    <location>
        <begin position="186"/>
        <end position="319"/>
    </location>
</feature>
<dbReference type="Gene3D" id="2.160.20.10">
    <property type="entry name" value="Single-stranded right-handed beta-helix, Pectin lyase-like"/>
    <property type="match status" value="1"/>
</dbReference>
<dbReference type="InterPro" id="IPR024535">
    <property type="entry name" value="RHGA/B-epi-like_pectate_lyase"/>
</dbReference>
<protein>
    <submittedName>
        <fullName evidence="3">Right-handed parallel beta-helix repeat-containing protein</fullName>
    </submittedName>
</protein>
<proteinExistence type="predicted"/>
<evidence type="ECO:0000259" key="1">
    <source>
        <dbReference type="Pfam" id="PF05048"/>
    </source>
</evidence>
<dbReference type="Pfam" id="PF05048">
    <property type="entry name" value="NosD"/>
    <property type="match status" value="1"/>
</dbReference>
<name>A0ABV8JAH3_9BACL</name>
<sequence>MTRFDVTDFGAVADGKSDDAPAIQRALDAARDAGGGTVAVPGGTYAVYQTLRIYSLTTMVLEKNALIRRAAPTNAMIINGTNGKGGYDGSENIEINGGTWDARMNLNEVKCTVIAIGHARDIKIRDVRVLDVRDWHGIELNGVDHAEVSGCYFHGFTLTRRWSEAIQLDLMLSPAAFPWFGPYDYTHCRNILIQGCTFTGGWYRGVGSHAKADGVYHAYIRIANNHFDSLTGEGVEAYRYRHVSIDGNTFNRVETGIRLLDCAYCTITGNNMRYPAKDGIVLIGSAYNAITGNIIRGAGGTGVDILEQSSQNNVSGNIFTGIAGPVVRECGKQGNTMTGNIGK</sequence>
<feature type="domain" description="Rhamnogalacturonase A/B/Epimerase-like pectate lyase" evidence="2">
    <location>
        <begin position="5"/>
        <end position="64"/>
    </location>
</feature>
<gene>
    <name evidence="3" type="ORF">ACFOUO_03495</name>
</gene>
<dbReference type="InterPro" id="IPR012334">
    <property type="entry name" value="Pectin_lyas_fold"/>
</dbReference>
<dbReference type="SMART" id="SM00710">
    <property type="entry name" value="PbH1"/>
    <property type="match status" value="7"/>
</dbReference>
<dbReference type="Pfam" id="PF12708">
    <property type="entry name" value="Pect-lyase_RHGA_epim"/>
    <property type="match status" value="1"/>
</dbReference>
<evidence type="ECO:0000259" key="2">
    <source>
        <dbReference type="Pfam" id="PF12708"/>
    </source>
</evidence>
<dbReference type="Proteomes" id="UP001595843">
    <property type="component" value="Unassembled WGS sequence"/>
</dbReference>
<comment type="caution">
    <text evidence="3">The sequence shown here is derived from an EMBL/GenBank/DDBJ whole genome shotgun (WGS) entry which is preliminary data.</text>
</comment>
<reference evidence="4" key="1">
    <citation type="journal article" date="2019" name="Int. J. Syst. Evol. Microbiol.">
        <title>The Global Catalogue of Microorganisms (GCM) 10K type strain sequencing project: providing services to taxonomists for standard genome sequencing and annotation.</title>
        <authorList>
            <consortium name="The Broad Institute Genomics Platform"/>
            <consortium name="The Broad Institute Genome Sequencing Center for Infectious Disease"/>
            <person name="Wu L."/>
            <person name="Ma J."/>
        </authorList>
    </citation>
    <scope>NUCLEOTIDE SEQUENCE [LARGE SCALE GENOMIC DNA]</scope>
    <source>
        <strain evidence="4">IBRC-M 10813</strain>
    </source>
</reference>